<feature type="region of interest" description="Disordered" evidence="1">
    <location>
        <begin position="119"/>
        <end position="148"/>
    </location>
</feature>
<organism evidence="2">
    <name type="scientific">freshwater sediment metagenome</name>
    <dbReference type="NCBI Taxonomy" id="556182"/>
    <lineage>
        <taxon>unclassified sequences</taxon>
        <taxon>metagenomes</taxon>
        <taxon>ecological metagenomes</taxon>
    </lineage>
</organism>
<accession>A0AA48LYT2</accession>
<dbReference type="EMBL" id="OY288114">
    <property type="protein sequence ID" value="CAJ0854059.1"/>
    <property type="molecule type" value="Genomic_DNA"/>
</dbReference>
<evidence type="ECO:0000313" key="2">
    <source>
        <dbReference type="EMBL" id="CAJ0854059.1"/>
    </source>
</evidence>
<gene>
    <name evidence="2" type="ORF">AMST5_00704</name>
</gene>
<proteinExistence type="predicted"/>
<evidence type="ECO:0000256" key="1">
    <source>
        <dbReference type="SAM" id="MobiDB-lite"/>
    </source>
</evidence>
<reference evidence="2" key="1">
    <citation type="submission" date="2023-07" db="EMBL/GenBank/DDBJ databases">
        <authorList>
            <person name="Pelsma A.J. K."/>
        </authorList>
    </citation>
    <scope>NUCLEOTIDE SEQUENCE</scope>
</reference>
<dbReference type="AlphaFoldDB" id="A0AA48LYT2"/>
<name>A0AA48LYT2_9ZZZZ</name>
<sequence>MLPLTVVVFDPAAAGGCCVRLTFDFDKLRLLALCSWLLCASATPAGVAIEGVITSRNNKDMRNILISPQTANHLLSLNGRRWKWLHSIQRRPLRLLLRFRQPARARLIVARNVTAGPSAPRRWPMVNKKAGGSAGRLRRQDRTTSRTPVLGRTARSEVQLYSSHEVSYSPGFRESSFWRDQPKERRHCNVTGSQSFSGSDSLAKRIQAASAFFSSSAAARRFA</sequence>
<protein>
    <submittedName>
        <fullName evidence="2">Uncharacterized protein</fullName>
    </submittedName>
</protein>